<evidence type="ECO:0000313" key="2">
    <source>
        <dbReference type="Proteomes" id="UP000190648"/>
    </source>
</evidence>
<gene>
    <name evidence="1" type="ORF">AV530_019621</name>
</gene>
<protein>
    <submittedName>
        <fullName evidence="1">Uncharacterized protein</fullName>
    </submittedName>
</protein>
<comment type="caution">
    <text evidence="1">The sequence shown here is derived from an EMBL/GenBank/DDBJ whole genome shotgun (WGS) entry which is preliminary data.</text>
</comment>
<proteinExistence type="predicted"/>
<dbReference type="AlphaFoldDB" id="A0A1V4JDV3"/>
<sequence>MDSWLFSCGHQCNQGTHRSDRLTIWTASKDEVTVTVNGLMYLPWNGTWLSENLPPGRSWERYAVRLD</sequence>
<organism evidence="1 2">
    <name type="scientific">Patagioenas fasciata monilis</name>
    <dbReference type="NCBI Taxonomy" id="372326"/>
    <lineage>
        <taxon>Eukaryota</taxon>
        <taxon>Metazoa</taxon>
        <taxon>Chordata</taxon>
        <taxon>Craniata</taxon>
        <taxon>Vertebrata</taxon>
        <taxon>Euteleostomi</taxon>
        <taxon>Archelosauria</taxon>
        <taxon>Archosauria</taxon>
        <taxon>Dinosauria</taxon>
        <taxon>Saurischia</taxon>
        <taxon>Theropoda</taxon>
        <taxon>Coelurosauria</taxon>
        <taxon>Aves</taxon>
        <taxon>Neognathae</taxon>
        <taxon>Neoaves</taxon>
        <taxon>Columbimorphae</taxon>
        <taxon>Columbiformes</taxon>
        <taxon>Columbidae</taxon>
        <taxon>Patagioenas</taxon>
    </lineage>
</organism>
<reference evidence="1 2" key="1">
    <citation type="submission" date="2016-02" db="EMBL/GenBank/DDBJ databases">
        <title>Band-tailed pigeon sequencing and assembly.</title>
        <authorList>
            <person name="Soares A.E."/>
            <person name="Novak B.J."/>
            <person name="Rice E.S."/>
            <person name="O'Connell B."/>
            <person name="Chang D."/>
            <person name="Weber S."/>
            <person name="Shapiro B."/>
        </authorList>
    </citation>
    <scope>NUCLEOTIDE SEQUENCE [LARGE SCALE GENOMIC DNA]</scope>
    <source>
        <strain evidence="1">BTP2013</strain>
        <tissue evidence="1">Blood</tissue>
    </source>
</reference>
<keyword evidence="2" id="KW-1185">Reference proteome</keyword>
<evidence type="ECO:0000313" key="1">
    <source>
        <dbReference type="EMBL" id="OPJ70492.1"/>
    </source>
</evidence>
<name>A0A1V4JDV3_PATFA</name>
<dbReference type="Proteomes" id="UP000190648">
    <property type="component" value="Unassembled WGS sequence"/>
</dbReference>
<accession>A0A1V4JDV3</accession>
<dbReference type="EMBL" id="LSYS01007908">
    <property type="protein sequence ID" value="OPJ70492.1"/>
    <property type="molecule type" value="Genomic_DNA"/>
</dbReference>